<evidence type="ECO:0000313" key="1">
    <source>
        <dbReference type="EMBL" id="QZE14588.1"/>
    </source>
</evidence>
<protein>
    <submittedName>
        <fullName evidence="1">Right-handed parallel beta-helix repeat-containing protein</fullName>
    </submittedName>
</protein>
<organism evidence="1 2">
    <name type="scientific">Halosquirtibacter laminarini</name>
    <dbReference type="NCBI Taxonomy" id="3374600"/>
    <lineage>
        <taxon>Bacteria</taxon>
        <taxon>Pseudomonadati</taxon>
        <taxon>Bacteroidota</taxon>
        <taxon>Bacteroidia</taxon>
        <taxon>Marinilabiliales</taxon>
        <taxon>Prolixibacteraceae</taxon>
        <taxon>Halosquirtibacter</taxon>
    </lineage>
</organism>
<name>A0AC61NGA9_9BACT</name>
<dbReference type="EMBL" id="CP081303">
    <property type="protein sequence ID" value="QZE14588.1"/>
    <property type="molecule type" value="Genomic_DNA"/>
</dbReference>
<sequence length="780" mass="89396">MKKLFVFLAFVLLFGCSSKSTTSFYISPKGVDTNNGSLESPFRTIERAKLAIQRLDNREQNIFVYLRGGTYKIDKTVRFGIEDGAPKGFQYTYIAYPGEYPVISSGVSINHWRLLSNYPEGFPKEAQGKVWIADYPKGVDNFYHMFDGDRRVDRSRKDGFSIRAMEPIGFDQKNRRIDKDRQYVSARSMNVYFNEDRYQLKQFHFEDTDHILKPWNNMSDIELGFAPVPWTMNLIPLEKIDFRNNIGYLTLESNSPPGAKKSHTKPWIENALEYISEGTFVNRKGSKKIYYWPKEDRPETSLVVPTLKEYFLLEGEIDYDGPTDTPVKNLVFDGITFEHGDRFSWTDGHKGLGIQHDWDKFDNPNAMMRLRGAENCIVRNCRFTNSGNSALRLDLYCQKNEICNNLIDHVGHMGILLCGYGPGTKDVNKENKIVSNLIHHVGTVWKQGAGIFVWQSGNNIISHNLIHHVPRKGVGLCGVRMPILAKRECRFDEGSKTIRWSEIDADMKRRNLQYAEKLSDLWHQFTPYLHARNNVVEFNEVYRALEALGDGSVLNVSGAGEGNVVQNNYVHHIASHASGVLRTDDWQRGTIFKKNIIYMANVAAIVHKGFNHVVNNMILDCSTKESIRWASYPDEAADYGSLVQKNIFYESGDSIDFYRVSYRASEGITLPENASTDNNFFWCVQSKKPLLNHLKKYRAQGIETHSNVIDPLFVDFKNGNFNLKADSPLLKSGFENIDIKSISLLADYPEHLKAFDVAENDRKPIFHRQKSNGGQLYDFW</sequence>
<gene>
    <name evidence="1" type="ORF">K4L44_01570</name>
</gene>
<evidence type="ECO:0000313" key="2">
    <source>
        <dbReference type="Proteomes" id="UP000826212"/>
    </source>
</evidence>
<dbReference type="Proteomes" id="UP000826212">
    <property type="component" value="Chromosome"/>
</dbReference>
<proteinExistence type="predicted"/>
<reference evidence="1" key="1">
    <citation type="submission" date="2021-08" db="EMBL/GenBank/DDBJ databases">
        <title>Novel anaerobic bacterium isolated from sea squirt in East Sea, Republic of Korea.</title>
        <authorList>
            <person name="Nguyen T.H."/>
            <person name="Li Z."/>
            <person name="Lee Y.-J."/>
            <person name="Ko J."/>
            <person name="Kim S.-G."/>
        </authorList>
    </citation>
    <scope>NUCLEOTIDE SEQUENCE</scope>
    <source>
        <strain evidence="1">KCTC 25031</strain>
    </source>
</reference>
<accession>A0AC61NGA9</accession>
<keyword evidence="2" id="KW-1185">Reference proteome</keyword>